<evidence type="ECO:0000256" key="1">
    <source>
        <dbReference type="SAM" id="MobiDB-lite"/>
    </source>
</evidence>
<accession>A0A5K3F2K9</accession>
<feature type="region of interest" description="Disordered" evidence="1">
    <location>
        <begin position="1"/>
        <end position="37"/>
    </location>
</feature>
<name>A0A5K3F2K9_MESCO</name>
<dbReference type="AlphaFoldDB" id="A0A5K3F2K9"/>
<organism evidence="2">
    <name type="scientific">Mesocestoides corti</name>
    <name type="common">Flatworm</name>
    <dbReference type="NCBI Taxonomy" id="53468"/>
    <lineage>
        <taxon>Eukaryota</taxon>
        <taxon>Metazoa</taxon>
        <taxon>Spiralia</taxon>
        <taxon>Lophotrochozoa</taxon>
        <taxon>Platyhelminthes</taxon>
        <taxon>Cestoda</taxon>
        <taxon>Eucestoda</taxon>
        <taxon>Cyclophyllidea</taxon>
        <taxon>Mesocestoididae</taxon>
        <taxon>Mesocestoides</taxon>
    </lineage>
</organism>
<protein>
    <submittedName>
        <fullName evidence="2">Uncharacterized protein</fullName>
    </submittedName>
</protein>
<proteinExistence type="predicted"/>
<dbReference type="WBParaSite" id="MCU_004420-RA">
    <property type="protein sequence ID" value="MCU_004420-RA"/>
    <property type="gene ID" value="MCU_004420"/>
</dbReference>
<feature type="compositionally biased region" description="Basic and acidic residues" evidence="1">
    <location>
        <begin position="16"/>
        <end position="26"/>
    </location>
</feature>
<reference evidence="2" key="1">
    <citation type="submission" date="2019-11" db="UniProtKB">
        <authorList>
            <consortium name="WormBaseParasite"/>
        </authorList>
    </citation>
    <scope>IDENTIFICATION</scope>
</reference>
<sequence>MASLGRPPSFENSRPMGEEKTDRNLGESRQNVPETNDCLVTFGPTIPRPEALLSSIPSVVQQPGENSLTTTPQEFLWKKHLPGLATHSDLILTGVAPHQVASEINMPLELTAQYDAKPDTSRHQESKVLAPPSVADHNVLNLESYLGELASFLTLIQKQKIQHHVEVADPSRELRIVRVAHGICAILV</sequence>
<evidence type="ECO:0000313" key="2">
    <source>
        <dbReference type="WBParaSite" id="MCU_004420-RA"/>
    </source>
</evidence>